<gene>
    <name evidence="2" type="ORF">NECAME_09753</name>
</gene>
<dbReference type="KEGG" id="nai:NECAME_09753"/>
<feature type="compositionally biased region" description="Basic and acidic residues" evidence="1">
    <location>
        <begin position="1"/>
        <end position="37"/>
    </location>
</feature>
<feature type="region of interest" description="Disordered" evidence="1">
    <location>
        <begin position="1"/>
        <end position="87"/>
    </location>
</feature>
<organism evidence="2 3">
    <name type="scientific">Necator americanus</name>
    <name type="common">Human hookworm</name>
    <dbReference type="NCBI Taxonomy" id="51031"/>
    <lineage>
        <taxon>Eukaryota</taxon>
        <taxon>Metazoa</taxon>
        <taxon>Ecdysozoa</taxon>
        <taxon>Nematoda</taxon>
        <taxon>Chromadorea</taxon>
        <taxon>Rhabditida</taxon>
        <taxon>Rhabditina</taxon>
        <taxon>Rhabditomorpha</taxon>
        <taxon>Strongyloidea</taxon>
        <taxon>Ancylostomatidae</taxon>
        <taxon>Bunostominae</taxon>
        <taxon>Necator</taxon>
    </lineage>
</organism>
<accession>W2TEY7</accession>
<keyword evidence="3" id="KW-1185">Reference proteome</keyword>
<evidence type="ECO:0000256" key="1">
    <source>
        <dbReference type="SAM" id="MobiDB-lite"/>
    </source>
</evidence>
<dbReference type="OrthoDB" id="5860717at2759"/>
<dbReference type="EMBL" id="KI659435">
    <property type="protein sequence ID" value="ETN79577.1"/>
    <property type="molecule type" value="Genomic_DNA"/>
</dbReference>
<sequence length="87" mass="9523">MTSMEHADEKAASSDISRAVEQKVEDIKDTTSSDKESVSAANVRSKAAETAEEVTTQETSSSREQKKTDTLRSTRGNGETKRRCTIL</sequence>
<dbReference type="AlphaFoldDB" id="W2TEY7"/>
<evidence type="ECO:0000313" key="3">
    <source>
        <dbReference type="Proteomes" id="UP000053676"/>
    </source>
</evidence>
<reference evidence="3" key="1">
    <citation type="journal article" date="2014" name="Nat. Genet.">
        <title>Genome of the human hookworm Necator americanus.</title>
        <authorList>
            <person name="Tang Y.T."/>
            <person name="Gao X."/>
            <person name="Rosa B.A."/>
            <person name="Abubucker S."/>
            <person name="Hallsworth-Pepin K."/>
            <person name="Martin J."/>
            <person name="Tyagi R."/>
            <person name="Heizer E."/>
            <person name="Zhang X."/>
            <person name="Bhonagiri-Palsikar V."/>
            <person name="Minx P."/>
            <person name="Warren W.C."/>
            <person name="Wang Q."/>
            <person name="Zhan B."/>
            <person name="Hotez P.J."/>
            <person name="Sternberg P.W."/>
            <person name="Dougall A."/>
            <person name="Gaze S.T."/>
            <person name="Mulvenna J."/>
            <person name="Sotillo J."/>
            <person name="Ranganathan S."/>
            <person name="Rabelo E.M."/>
            <person name="Wilson R.K."/>
            <person name="Felgner P.L."/>
            <person name="Bethony J."/>
            <person name="Hawdon J.M."/>
            <person name="Gasser R.B."/>
            <person name="Loukas A."/>
            <person name="Mitreva M."/>
        </authorList>
    </citation>
    <scope>NUCLEOTIDE SEQUENCE [LARGE SCALE GENOMIC DNA]</scope>
</reference>
<protein>
    <submittedName>
        <fullName evidence="2">Uncharacterized protein</fullName>
    </submittedName>
</protein>
<evidence type="ECO:0000313" key="2">
    <source>
        <dbReference type="EMBL" id="ETN79577.1"/>
    </source>
</evidence>
<proteinExistence type="predicted"/>
<feature type="compositionally biased region" description="Basic and acidic residues" evidence="1">
    <location>
        <begin position="61"/>
        <end position="87"/>
    </location>
</feature>
<dbReference type="Proteomes" id="UP000053676">
    <property type="component" value="Unassembled WGS sequence"/>
</dbReference>
<name>W2TEY7_NECAM</name>